<dbReference type="KEGG" id="fgl:EM308_11105"/>
<reference evidence="2 3" key="1">
    <citation type="submission" date="2016-10" db="EMBL/GenBank/DDBJ databases">
        <title>Flavobacterium gilvum sp. nov., isolated from stream water.</title>
        <authorList>
            <person name="Shin S.-K."/>
            <person name="Cho Y.-J."/>
            <person name="Yi H."/>
        </authorList>
    </citation>
    <scope>NUCLEOTIDE SEQUENCE [LARGE SCALE GENOMIC DNA]</scope>
    <source>
        <strain evidence="2 3">EM1308</strain>
    </source>
</reference>
<feature type="transmembrane region" description="Helical" evidence="1">
    <location>
        <begin position="97"/>
        <end position="115"/>
    </location>
</feature>
<feature type="transmembrane region" description="Helical" evidence="1">
    <location>
        <begin position="7"/>
        <end position="26"/>
    </location>
</feature>
<evidence type="ECO:0000313" key="3">
    <source>
        <dbReference type="Proteomes" id="UP000175968"/>
    </source>
</evidence>
<organism evidence="2 3">
    <name type="scientific">Flavobacterium gilvum</name>
    <dbReference type="NCBI Taxonomy" id="1492737"/>
    <lineage>
        <taxon>Bacteria</taxon>
        <taxon>Pseudomonadati</taxon>
        <taxon>Bacteroidota</taxon>
        <taxon>Flavobacteriia</taxon>
        <taxon>Flavobacteriales</taxon>
        <taxon>Flavobacteriaceae</taxon>
        <taxon>Flavobacterium</taxon>
    </lineage>
</organism>
<feature type="transmembrane region" description="Helical" evidence="1">
    <location>
        <begin position="73"/>
        <end position="91"/>
    </location>
</feature>
<keyword evidence="1" id="KW-0812">Transmembrane</keyword>
<dbReference type="AlphaFoldDB" id="A0AAC9I5K6"/>
<gene>
    <name evidence="2" type="ORF">EM308_11105</name>
</gene>
<keyword evidence="1" id="KW-1133">Transmembrane helix</keyword>
<evidence type="ECO:0000256" key="1">
    <source>
        <dbReference type="SAM" id="Phobius"/>
    </source>
</evidence>
<protein>
    <submittedName>
        <fullName evidence="2">DoxX family protein</fullName>
    </submittedName>
</protein>
<dbReference type="EMBL" id="CP017479">
    <property type="protein sequence ID" value="AOW10012.1"/>
    <property type="molecule type" value="Genomic_DNA"/>
</dbReference>
<feature type="transmembrane region" description="Helical" evidence="1">
    <location>
        <begin position="46"/>
        <end position="66"/>
    </location>
</feature>
<evidence type="ECO:0000313" key="2">
    <source>
        <dbReference type="EMBL" id="AOW10012.1"/>
    </source>
</evidence>
<proteinExistence type="predicted"/>
<keyword evidence="1" id="KW-0472">Membrane</keyword>
<sequence length="124" mass="13821">MRIATIIIRSLIGLLLLFASISYFLHLFPEPPLTGNMKTFNEGIKASGYLMPLVKTIELTCGLSFITGKSNRLTYILLVPISVNIICTHIFLAPEGIPVASFLLLGNIFLLYSKWDNYKGLFIP</sequence>
<name>A0AAC9I5K6_9FLAO</name>
<dbReference type="RefSeq" id="WP_035634681.1">
    <property type="nucleotide sequence ID" value="NZ_CP017479.1"/>
</dbReference>
<keyword evidence="3" id="KW-1185">Reference proteome</keyword>
<accession>A0AAC9I5K6</accession>
<dbReference type="Proteomes" id="UP000175968">
    <property type="component" value="Chromosome"/>
</dbReference>